<evidence type="ECO:0000313" key="11">
    <source>
        <dbReference type="Proteomes" id="UP000749010"/>
    </source>
</evidence>
<keyword evidence="5" id="KW-0808">Transferase</keyword>
<comment type="pathway">
    <text evidence="2">Lipid metabolism; sphingolipid metabolism.</text>
</comment>
<evidence type="ECO:0000256" key="4">
    <source>
        <dbReference type="ARBA" id="ARBA00022676"/>
    </source>
</evidence>
<comment type="caution">
    <text evidence="10">The sequence shown here is derived from an EMBL/GenBank/DDBJ whole genome shotgun (WGS) entry which is preliminary data.</text>
</comment>
<feature type="transmembrane region" description="Helical" evidence="9">
    <location>
        <begin position="329"/>
        <end position="351"/>
    </location>
</feature>
<evidence type="ECO:0000256" key="2">
    <source>
        <dbReference type="ARBA" id="ARBA00004760"/>
    </source>
</evidence>
<sequence>MGGRQRRQRRQRIAHMFLTLILLCVPAFLVAAAGLLAGLVFLSRLSMPRVQRSGTVTLILPLTGEADGLVALLRALAAQTLPVRRLLICVEGVHDPAYARATELASTSSTKSTISLPIEILIAGEATHCAQKCCNQIAGLARIDARDEVVVLFDADIVPPPWWLSALATPILDGSADIVTGYRWPLLSGQGCGAPLGAMLAAQIAAAIDRGIALLPRLAAFPVTWGGSLALSPRALEKLDAARLLGGTLSDDCSIGAQAAALGLRVLTRRALLVPTPASDGLAALWRFGRRQYQIIRVYRPPLWWLACLALSSRVIAWGVLLANFGEVWARLATLALLVIALAAVGVQVFVGRRLGVADPLAVTVLQVVVALCKPLVDVFHWSLMLAAWDTRVIRWGHLGYRVFGPGQIAIVSRRRWG</sequence>
<dbReference type="InterPro" id="IPR029044">
    <property type="entry name" value="Nucleotide-diphossugar_trans"/>
</dbReference>
<name>A0ABX1TUK7_9PROT</name>
<evidence type="ECO:0000256" key="1">
    <source>
        <dbReference type="ARBA" id="ARBA00004141"/>
    </source>
</evidence>
<dbReference type="Proteomes" id="UP000749010">
    <property type="component" value="Unassembled WGS sequence"/>
</dbReference>
<dbReference type="InterPro" id="IPR025993">
    <property type="entry name" value="Ceramide_glucosylTrfase"/>
</dbReference>
<keyword evidence="7 9" id="KW-1133">Transmembrane helix</keyword>
<evidence type="ECO:0000256" key="7">
    <source>
        <dbReference type="ARBA" id="ARBA00022989"/>
    </source>
</evidence>
<dbReference type="Gene3D" id="3.90.550.10">
    <property type="entry name" value="Spore Coat Polysaccharide Biosynthesis Protein SpsA, Chain A"/>
    <property type="match status" value="1"/>
</dbReference>
<keyword evidence="6 9" id="KW-0812">Transmembrane</keyword>
<keyword evidence="4" id="KW-0328">Glycosyltransferase</keyword>
<protein>
    <recommendedName>
        <fullName evidence="12">Glycosyltransferase</fullName>
    </recommendedName>
</protein>
<accession>A0ABX1TUK7</accession>
<evidence type="ECO:0000256" key="3">
    <source>
        <dbReference type="ARBA" id="ARBA00004991"/>
    </source>
</evidence>
<feature type="transmembrane region" description="Helical" evidence="9">
    <location>
        <begin position="20"/>
        <end position="42"/>
    </location>
</feature>
<dbReference type="Pfam" id="PF13506">
    <property type="entry name" value="Glyco_transf_21"/>
    <property type="match status" value="1"/>
</dbReference>
<evidence type="ECO:0000256" key="6">
    <source>
        <dbReference type="ARBA" id="ARBA00022692"/>
    </source>
</evidence>
<keyword evidence="11" id="KW-1185">Reference proteome</keyword>
<organism evidence="10 11">
    <name type="scientific">Candidatus Accumulibacter phosphatis</name>
    <dbReference type="NCBI Taxonomy" id="327160"/>
    <lineage>
        <taxon>Bacteria</taxon>
        <taxon>Pseudomonadati</taxon>
        <taxon>Pseudomonadota</taxon>
        <taxon>Betaproteobacteria</taxon>
        <taxon>Candidatus Accumulibacter</taxon>
    </lineage>
</organism>
<evidence type="ECO:0000313" key="10">
    <source>
        <dbReference type="EMBL" id="NMQ27956.1"/>
    </source>
</evidence>
<dbReference type="SUPFAM" id="SSF53448">
    <property type="entry name" value="Nucleotide-diphospho-sugar transferases"/>
    <property type="match status" value="1"/>
</dbReference>
<proteinExistence type="predicted"/>
<evidence type="ECO:0000256" key="9">
    <source>
        <dbReference type="SAM" id="Phobius"/>
    </source>
</evidence>
<keyword evidence="8 9" id="KW-0472">Membrane</keyword>
<gene>
    <name evidence="10" type="ORF">E4Q23_09405</name>
</gene>
<dbReference type="PANTHER" id="PTHR12726">
    <property type="entry name" value="CERAMIDE GLUCOSYLTRANSFERASE"/>
    <property type="match status" value="1"/>
</dbReference>
<reference evidence="10 11" key="1">
    <citation type="submission" date="2019-03" db="EMBL/GenBank/DDBJ databases">
        <title>Metabolic reconstructions from genomes of highly enriched 'Candidatus Accumulibacter' and 'Candidatus Competibacter' bioreactor populations.</title>
        <authorList>
            <person name="Annavajhala M.K."/>
            <person name="Welles L."/>
            <person name="Abbas B."/>
            <person name="Sorokin D."/>
            <person name="Park H."/>
            <person name="Van Loosdrecht M."/>
            <person name="Chandran K."/>
        </authorList>
    </citation>
    <scope>NUCLEOTIDE SEQUENCE [LARGE SCALE GENOMIC DNA]</scope>
    <source>
        <strain evidence="10 11">SBR_S</strain>
    </source>
</reference>
<comment type="subcellular location">
    <subcellularLocation>
        <location evidence="1">Membrane</location>
        <topology evidence="1">Multi-pass membrane protein</topology>
    </subcellularLocation>
</comment>
<comment type="pathway">
    <text evidence="3">Sphingolipid metabolism.</text>
</comment>
<evidence type="ECO:0000256" key="5">
    <source>
        <dbReference type="ARBA" id="ARBA00022679"/>
    </source>
</evidence>
<dbReference type="PANTHER" id="PTHR12726:SF0">
    <property type="entry name" value="CERAMIDE GLUCOSYLTRANSFERASE"/>
    <property type="match status" value="1"/>
</dbReference>
<evidence type="ECO:0008006" key="12">
    <source>
        <dbReference type="Google" id="ProtNLM"/>
    </source>
</evidence>
<feature type="transmembrane region" description="Helical" evidence="9">
    <location>
        <begin position="303"/>
        <end position="323"/>
    </location>
</feature>
<dbReference type="EMBL" id="SPMY01000025">
    <property type="protein sequence ID" value="NMQ27956.1"/>
    <property type="molecule type" value="Genomic_DNA"/>
</dbReference>
<evidence type="ECO:0000256" key="8">
    <source>
        <dbReference type="ARBA" id="ARBA00023136"/>
    </source>
</evidence>